<organism evidence="2 3">
    <name type="scientific">Durusdinium trenchii</name>
    <dbReference type="NCBI Taxonomy" id="1381693"/>
    <lineage>
        <taxon>Eukaryota</taxon>
        <taxon>Sar</taxon>
        <taxon>Alveolata</taxon>
        <taxon>Dinophyceae</taxon>
        <taxon>Suessiales</taxon>
        <taxon>Symbiodiniaceae</taxon>
        <taxon>Durusdinium</taxon>
    </lineage>
</organism>
<accession>A0ABP0Q3R5</accession>
<protein>
    <submittedName>
        <fullName evidence="2">Uncharacterized protein</fullName>
    </submittedName>
</protein>
<evidence type="ECO:0000256" key="1">
    <source>
        <dbReference type="SAM" id="MobiDB-lite"/>
    </source>
</evidence>
<comment type="caution">
    <text evidence="2">The sequence shown here is derived from an EMBL/GenBank/DDBJ whole genome shotgun (WGS) entry which is preliminary data.</text>
</comment>
<proteinExistence type="predicted"/>
<name>A0ABP0Q3R5_9DINO</name>
<dbReference type="Proteomes" id="UP001642484">
    <property type="component" value="Unassembled WGS sequence"/>
</dbReference>
<sequence length="140" mass="15468">MDSYQIIYMLFPLVERKHSWAPKKRIFLLCKLPTSHGFTCLALGWLAESCEQALIRAKHVILSRFAQVATELLFGAMRAMQARSRHVDGDLPRSWKPATLSQQQNAATAKAAVSRDGSDGSSLTVDASQVSDLLALPARK</sequence>
<feature type="region of interest" description="Disordered" evidence="1">
    <location>
        <begin position="88"/>
        <end position="124"/>
    </location>
</feature>
<evidence type="ECO:0000313" key="3">
    <source>
        <dbReference type="Proteomes" id="UP001642484"/>
    </source>
</evidence>
<evidence type="ECO:0000313" key="2">
    <source>
        <dbReference type="EMBL" id="CAK9082889.1"/>
    </source>
</evidence>
<keyword evidence="3" id="KW-1185">Reference proteome</keyword>
<dbReference type="EMBL" id="CAXAMN010023979">
    <property type="protein sequence ID" value="CAK9082889.1"/>
    <property type="molecule type" value="Genomic_DNA"/>
</dbReference>
<gene>
    <name evidence="2" type="ORF">CCMP2556_LOCUS40460</name>
</gene>
<reference evidence="2 3" key="1">
    <citation type="submission" date="2024-02" db="EMBL/GenBank/DDBJ databases">
        <authorList>
            <person name="Chen Y."/>
            <person name="Shah S."/>
            <person name="Dougan E. K."/>
            <person name="Thang M."/>
            <person name="Chan C."/>
        </authorList>
    </citation>
    <scope>NUCLEOTIDE SEQUENCE [LARGE SCALE GENOMIC DNA]</scope>
</reference>